<evidence type="ECO:0000313" key="4">
    <source>
        <dbReference type="EMBL" id="MBB6032689.1"/>
    </source>
</evidence>
<dbReference type="SUPFAM" id="SSF53300">
    <property type="entry name" value="vWA-like"/>
    <property type="match status" value="1"/>
</dbReference>
<accession>A0A841FJ65</accession>
<dbReference type="Pfam" id="PF08487">
    <property type="entry name" value="VIT"/>
    <property type="match status" value="1"/>
</dbReference>
<feature type="region of interest" description="Disordered" evidence="1">
    <location>
        <begin position="626"/>
        <end position="658"/>
    </location>
</feature>
<feature type="domain" description="VWFA" evidence="2">
    <location>
        <begin position="304"/>
        <end position="478"/>
    </location>
</feature>
<dbReference type="SMART" id="SM00609">
    <property type="entry name" value="VIT"/>
    <property type="match status" value="1"/>
</dbReference>
<dbReference type="AlphaFoldDB" id="A0A841FJ65"/>
<feature type="compositionally biased region" description="Pro residues" evidence="1">
    <location>
        <begin position="694"/>
        <end position="707"/>
    </location>
</feature>
<evidence type="ECO:0000256" key="1">
    <source>
        <dbReference type="SAM" id="MobiDB-lite"/>
    </source>
</evidence>
<dbReference type="PANTHER" id="PTHR45737:SF6">
    <property type="entry name" value="VON WILLEBRAND FACTOR A DOMAIN-CONTAINING PROTEIN 5A"/>
    <property type="match status" value="1"/>
</dbReference>
<evidence type="ECO:0000259" key="3">
    <source>
        <dbReference type="PROSITE" id="PS51468"/>
    </source>
</evidence>
<dbReference type="SMART" id="SM00327">
    <property type="entry name" value="VWA"/>
    <property type="match status" value="1"/>
</dbReference>
<dbReference type="EMBL" id="JACHGT010000001">
    <property type="protein sequence ID" value="MBB6032689.1"/>
    <property type="molecule type" value="Genomic_DNA"/>
</dbReference>
<name>A0A841FJ65_9ACTN</name>
<feature type="compositionally biased region" description="Low complexity" evidence="1">
    <location>
        <begin position="684"/>
        <end position="693"/>
    </location>
</feature>
<dbReference type="PROSITE" id="PS51468">
    <property type="entry name" value="VIT"/>
    <property type="match status" value="1"/>
</dbReference>
<dbReference type="PROSITE" id="PS50234">
    <property type="entry name" value="VWFA"/>
    <property type="match status" value="1"/>
</dbReference>
<proteinExistence type="predicted"/>
<feature type="compositionally biased region" description="Gly residues" evidence="1">
    <location>
        <begin position="746"/>
        <end position="755"/>
    </location>
</feature>
<dbReference type="Gene3D" id="3.40.50.410">
    <property type="entry name" value="von Willebrand factor, type A domain"/>
    <property type="match status" value="1"/>
</dbReference>
<comment type="caution">
    <text evidence="4">The sequence shown here is derived from an EMBL/GenBank/DDBJ whole genome shotgun (WGS) entry which is preliminary data.</text>
</comment>
<feature type="domain" description="VIT" evidence="3">
    <location>
        <begin position="19"/>
        <end position="147"/>
    </location>
</feature>
<evidence type="ECO:0000313" key="5">
    <source>
        <dbReference type="Proteomes" id="UP000548476"/>
    </source>
</evidence>
<feature type="region of interest" description="Disordered" evidence="1">
    <location>
        <begin position="673"/>
        <end position="755"/>
    </location>
</feature>
<organism evidence="4 5">
    <name type="scientific">Phytomonospora endophytica</name>
    <dbReference type="NCBI Taxonomy" id="714109"/>
    <lineage>
        <taxon>Bacteria</taxon>
        <taxon>Bacillati</taxon>
        <taxon>Actinomycetota</taxon>
        <taxon>Actinomycetes</taxon>
        <taxon>Micromonosporales</taxon>
        <taxon>Micromonosporaceae</taxon>
        <taxon>Phytomonospora</taxon>
    </lineage>
</organism>
<dbReference type="Proteomes" id="UP000548476">
    <property type="component" value="Unassembled WGS sequence"/>
</dbReference>
<dbReference type="InterPro" id="IPR002035">
    <property type="entry name" value="VWF_A"/>
</dbReference>
<keyword evidence="5" id="KW-1185">Reference proteome</keyword>
<gene>
    <name evidence="4" type="ORF">HNR73_000531</name>
</gene>
<sequence length="899" mass="94843">MSLTVTPLPLAPGTPEHDPDAGLGVLRTERGNLPLRSLDVNTRITGLTARIEVVQGFHNPHDVPIEATYIFPLPDRAAVTSMRMTADGRTVDAELHEREHARAVYDQAIAQGRRASIAEAERADVFTMRVGNILPGEDVTVSLRLSGPLSYEDGEATLRIPLVVAPRFIPGNPLPGEQAGDGTAPDTDAVPDASRITPPVLLPGFPNPVALSMETVIDPGGLPLTAARSSLHTVTTSEAADGTTVLRVMPGERVNRDFILRLAYGDAEAVSQTLTCEADPDGEGGTFQLTVLPPSGVEGVRPRDVVVLLDRSGSMAGWKIVAARRAAARIIDTLTTADRFALRCFDHTVESPDRLGPALDEATDRNRYRAVEYLARSDARGGTVLLEPLREAVRLLSTPSTTDEPRDRVLILVTDGQVGNEDQILAELAAGLTGIRVHVVGIDRAVNAGFLNRLAVTGRGRCELVESEDRLDEATARIHRRIAAPVVTDLSWTAAGFTPETPTLSPARVPDLFTGAPVVVSGRYRGRVAPDAALSLRGQAITGDPWHAEVPATTAGPSEAGRAEGTIAVSWARSHLRDLEDRYAVGVGDLSGLEKQIVGVSLKYSVLCRFTSFVAVDSRVVAEGGDPHRVTQPVEMPDGWEMQPPPPPAPGMAQAYGAPPPVAMRPAAFEQSFGAASASAPDTFGAPPQGQAFPAPPMAPGGQPPMPASAEDLDVPDFLSSGPRPPAKPAPRAASRRKPRVTLGRADGGAGAGGGVGGGGAMIRLPGQIAGPDPHTAVRDRLTEELTALLAVPLDTTPEHERRDLLSDLNSRLTALLTTPAVTGHPERYGLLTTLAQSLGACDRPNPPRGAELETLWATAVATLTTLTSAKGGDTPEHPPASPAAPEPPRRRAFWKRNG</sequence>
<reference evidence="4 5" key="1">
    <citation type="submission" date="2020-08" db="EMBL/GenBank/DDBJ databases">
        <title>Genomic Encyclopedia of Type Strains, Phase IV (KMG-IV): sequencing the most valuable type-strain genomes for metagenomic binning, comparative biology and taxonomic classification.</title>
        <authorList>
            <person name="Goeker M."/>
        </authorList>
    </citation>
    <scope>NUCLEOTIDE SEQUENCE [LARGE SCALE GENOMIC DNA]</scope>
    <source>
        <strain evidence="4 5">YIM 65646</strain>
    </source>
</reference>
<protein>
    <submittedName>
        <fullName evidence="4">Ca-activated chloride channel family protein</fullName>
    </submittedName>
</protein>
<feature type="compositionally biased region" description="Pro residues" evidence="1">
    <location>
        <begin position="878"/>
        <end position="887"/>
    </location>
</feature>
<feature type="region of interest" description="Disordered" evidence="1">
    <location>
        <begin position="866"/>
        <end position="899"/>
    </location>
</feature>
<evidence type="ECO:0000259" key="2">
    <source>
        <dbReference type="PROSITE" id="PS50234"/>
    </source>
</evidence>
<dbReference type="RefSeq" id="WP_184785570.1">
    <property type="nucleotide sequence ID" value="NZ_BONT01000035.1"/>
</dbReference>
<dbReference type="InterPro" id="IPR036465">
    <property type="entry name" value="vWFA_dom_sf"/>
</dbReference>
<feature type="region of interest" description="Disordered" evidence="1">
    <location>
        <begin position="1"/>
        <end position="22"/>
    </location>
</feature>
<dbReference type="InterPro" id="IPR013694">
    <property type="entry name" value="VIT"/>
</dbReference>
<dbReference type="Pfam" id="PF13768">
    <property type="entry name" value="VWA_3"/>
    <property type="match status" value="1"/>
</dbReference>
<dbReference type="PANTHER" id="PTHR45737">
    <property type="entry name" value="VON WILLEBRAND FACTOR A DOMAIN-CONTAINING PROTEIN 5A"/>
    <property type="match status" value="1"/>
</dbReference>